<reference evidence="1 2" key="1">
    <citation type="journal article" date="2019" name="Commun. Biol.">
        <title>The bagworm genome reveals a unique fibroin gene that provides high tensile strength.</title>
        <authorList>
            <person name="Kono N."/>
            <person name="Nakamura H."/>
            <person name="Ohtoshi R."/>
            <person name="Tomita M."/>
            <person name="Numata K."/>
            <person name="Arakawa K."/>
        </authorList>
    </citation>
    <scope>NUCLEOTIDE SEQUENCE [LARGE SCALE GENOMIC DNA]</scope>
</reference>
<dbReference type="AlphaFoldDB" id="A0A4C1Y2L7"/>
<sequence length="169" mass="18671">MGSALDLLASYLTNRIQKVNVNDMRSSASVARIGEPQGLILVSTPFIKGRPPVAAHGAYPQAAHIVIKPLYDVGMRHARTHNCTLATTAICPILSLYIIVFTISPYNLGPDYLVLTVGYLEKQRSKRVHEPPKNRWSLSLMDTHNSRGVTSALPAFWIGIRYLTEVEMG</sequence>
<dbReference type="OrthoDB" id="10065625at2759"/>
<comment type="caution">
    <text evidence="1">The sequence shown here is derived from an EMBL/GenBank/DDBJ whole genome shotgun (WGS) entry which is preliminary data.</text>
</comment>
<evidence type="ECO:0000313" key="2">
    <source>
        <dbReference type="Proteomes" id="UP000299102"/>
    </source>
</evidence>
<dbReference type="Proteomes" id="UP000299102">
    <property type="component" value="Unassembled WGS sequence"/>
</dbReference>
<organism evidence="1 2">
    <name type="scientific">Eumeta variegata</name>
    <name type="common">Bagworm moth</name>
    <name type="synonym">Eumeta japonica</name>
    <dbReference type="NCBI Taxonomy" id="151549"/>
    <lineage>
        <taxon>Eukaryota</taxon>
        <taxon>Metazoa</taxon>
        <taxon>Ecdysozoa</taxon>
        <taxon>Arthropoda</taxon>
        <taxon>Hexapoda</taxon>
        <taxon>Insecta</taxon>
        <taxon>Pterygota</taxon>
        <taxon>Neoptera</taxon>
        <taxon>Endopterygota</taxon>
        <taxon>Lepidoptera</taxon>
        <taxon>Glossata</taxon>
        <taxon>Ditrysia</taxon>
        <taxon>Tineoidea</taxon>
        <taxon>Psychidae</taxon>
        <taxon>Oiketicinae</taxon>
        <taxon>Eumeta</taxon>
    </lineage>
</organism>
<gene>
    <name evidence="1" type="ORF">EVAR_44677_1</name>
</gene>
<keyword evidence="2" id="KW-1185">Reference proteome</keyword>
<accession>A0A4C1Y2L7</accession>
<dbReference type="EMBL" id="BGZK01001047">
    <property type="protein sequence ID" value="GBP69633.1"/>
    <property type="molecule type" value="Genomic_DNA"/>
</dbReference>
<proteinExistence type="predicted"/>
<protein>
    <submittedName>
        <fullName evidence="1">Uncharacterized protein</fullName>
    </submittedName>
</protein>
<name>A0A4C1Y2L7_EUMVA</name>
<evidence type="ECO:0000313" key="1">
    <source>
        <dbReference type="EMBL" id="GBP69633.1"/>
    </source>
</evidence>